<organism evidence="6 7">
    <name type="scientific">Prorocentrum cordatum</name>
    <dbReference type="NCBI Taxonomy" id="2364126"/>
    <lineage>
        <taxon>Eukaryota</taxon>
        <taxon>Sar</taxon>
        <taxon>Alveolata</taxon>
        <taxon>Dinophyceae</taxon>
        <taxon>Prorocentrales</taxon>
        <taxon>Prorocentraceae</taxon>
        <taxon>Prorocentrum</taxon>
    </lineage>
</organism>
<name>A0ABN9WLC2_9DINO</name>
<evidence type="ECO:0000313" key="7">
    <source>
        <dbReference type="Proteomes" id="UP001189429"/>
    </source>
</evidence>
<dbReference type="PROSITE" id="PS50103">
    <property type="entry name" value="ZF_C3H1"/>
    <property type="match status" value="1"/>
</dbReference>
<feature type="domain" description="C3H1-type" evidence="5">
    <location>
        <begin position="16"/>
        <end position="43"/>
    </location>
</feature>
<dbReference type="SUPFAM" id="SSF90229">
    <property type="entry name" value="CCCH zinc finger"/>
    <property type="match status" value="1"/>
</dbReference>
<keyword evidence="2 4" id="KW-0863">Zinc-finger</keyword>
<feature type="zinc finger region" description="C3H1-type" evidence="4">
    <location>
        <begin position="16"/>
        <end position="43"/>
    </location>
</feature>
<dbReference type="Proteomes" id="UP001189429">
    <property type="component" value="Unassembled WGS sequence"/>
</dbReference>
<feature type="non-terminal residue" evidence="6">
    <location>
        <position position="193"/>
    </location>
</feature>
<proteinExistence type="predicted"/>
<evidence type="ECO:0000256" key="3">
    <source>
        <dbReference type="ARBA" id="ARBA00022833"/>
    </source>
</evidence>
<reference evidence="6" key="1">
    <citation type="submission" date="2023-10" db="EMBL/GenBank/DDBJ databases">
        <authorList>
            <person name="Chen Y."/>
            <person name="Shah S."/>
            <person name="Dougan E. K."/>
            <person name="Thang M."/>
            <person name="Chan C."/>
        </authorList>
    </citation>
    <scope>NUCLEOTIDE SEQUENCE [LARGE SCALE GENOMIC DNA]</scope>
</reference>
<evidence type="ECO:0000313" key="6">
    <source>
        <dbReference type="EMBL" id="CAK0886140.1"/>
    </source>
</evidence>
<sequence>MGPASGVGSPEWAAPPPKPAVCRWFLKGECWEGDRCKLSHTVEAASGQDDSKYMELHEKIFSRRSDAGASQALDEVIRVLQEAVFFRVDRVARGGPLEKGTAISGPAGVHAEVVFFLPAIPAKSRDRWMTPLLRAVGGTLAEKLEGKHGIEGVRATDDSVRLRVAPQGVGGAPPLVVDLRFSPAFGSRAEAVE</sequence>
<dbReference type="InterPro" id="IPR000571">
    <property type="entry name" value="Znf_CCCH"/>
</dbReference>
<dbReference type="InterPro" id="IPR036855">
    <property type="entry name" value="Znf_CCCH_sf"/>
</dbReference>
<comment type="caution">
    <text evidence="6">The sequence shown here is derived from an EMBL/GenBank/DDBJ whole genome shotgun (WGS) entry which is preliminary data.</text>
</comment>
<evidence type="ECO:0000259" key="5">
    <source>
        <dbReference type="PROSITE" id="PS50103"/>
    </source>
</evidence>
<evidence type="ECO:0000256" key="1">
    <source>
        <dbReference type="ARBA" id="ARBA00022723"/>
    </source>
</evidence>
<keyword evidence="7" id="KW-1185">Reference proteome</keyword>
<protein>
    <recommendedName>
        <fullName evidence="5">C3H1-type domain-containing protein</fullName>
    </recommendedName>
</protein>
<keyword evidence="1 4" id="KW-0479">Metal-binding</keyword>
<evidence type="ECO:0000256" key="2">
    <source>
        <dbReference type="ARBA" id="ARBA00022771"/>
    </source>
</evidence>
<evidence type="ECO:0000256" key="4">
    <source>
        <dbReference type="PROSITE-ProRule" id="PRU00723"/>
    </source>
</evidence>
<gene>
    <name evidence="6" type="ORF">PCOR1329_LOCUS67559</name>
</gene>
<dbReference type="EMBL" id="CAUYUJ010018761">
    <property type="protein sequence ID" value="CAK0886140.1"/>
    <property type="molecule type" value="Genomic_DNA"/>
</dbReference>
<keyword evidence="3 4" id="KW-0862">Zinc</keyword>
<accession>A0ABN9WLC2</accession>
<dbReference type="SMART" id="SM00356">
    <property type="entry name" value="ZnF_C3H1"/>
    <property type="match status" value="1"/>
</dbReference>
<dbReference type="Gene3D" id="4.10.1000.10">
    <property type="entry name" value="Zinc finger, CCCH-type"/>
    <property type="match status" value="1"/>
</dbReference>